<dbReference type="Gene3D" id="1.20.1250.20">
    <property type="entry name" value="MFS general substrate transporter like domains"/>
    <property type="match status" value="1"/>
</dbReference>
<dbReference type="InterPro" id="IPR053200">
    <property type="entry name" value="YfmO-like"/>
</dbReference>
<evidence type="ECO:0000256" key="1">
    <source>
        <dbReference type="ARBA" id="ARBA00004651"/>
    </source>
</evidence>
<feature type="transmembrane region" description="Helical" evidence="5">
    <location>
        <begin position="123"/>
        <end position="144"/>
    </location>
</feature>
<feature type="transmembrane region" description="Helical" evidence="5">
    <location>
        <begin position="371"/>
        <end position="388"/>
    </location>
</feature>
<sequence length="579" mass="59674">MSAPHGSGHGAPASPFTQPKAVWAVAFACVVSFMGIGLVDPILPVLATQLKATPAQVSLLFTSYLVVTAVMMLVVGWVSSRIGAKWTLIAGLILIVVFAGLAGTVNSVNGIVGFRAGWGLGNALFISTSLAVIVASASGGFAGAIILYETALGLGIAVGPLLGGVLGGISWRGPFFGVSILMFIALLATLLFLPPTPKPEKKTSIVAPLAALRHRGLLTMGIMALLYNWGFFTLLGYAPYPMDLSKPVQLGYVFFGWGILVAIFSVWGAPWAQRRFGTAHTLYFNLVGLAVLLAVIGIGARQSSPTTVIVAVVLSGIFVGLNNTLTTQAVMLVSPVERPVASSAYGFVRFIGGGLAPWVAGKIAEASNQSVAFYVGAAAFLLAIPVLFSGRKLITAAESSVEDEEVVSPSLEAVGLPAKGLRPVIVAVGATDDAAAVVDQAADIAAQEGAALEVVHVRETEVVEEFAIDAEEPSAAAATVQAHLDRLAGRGVTASGLVLHSVGDHATAGRVLALHAAEVDARAIALGRSPRGPVVQFADGSLTAALTGATDRPVVLLVPGEEPRSLQGASLDELRRRYA</sequence>
<evidence type="ECO:0000259" key="6">
    <source>
        <dbReference type="PROSITE" id="PS50850"/>
    </source>
</evidence>
<dbReference type="InterPro" id="IPR011701">
    <property type="entry name" value="MFS"/>
</dbReference>
<dbReference type="InterPro" id="IPR001958">
    <property type="entry name" value="Tet-R_TetA/multi-R_MdtG-like"/>
</dbReference>
<feature type="transmembrane region" description="Helical" evidence="5">
    <location>
        <begin position="340"/>
        <end position="359"/>
    </location>
</feature>
<dbReference type="InterPro" id="IPR020846">
    <property type="entry name" value="MFS_dom"/>
</dbReference>
<dbReference type="PANTHER" id="PTHR43683">
    <property type="entry name" value="MULTIDRUG EFFLUX PROTEIN YFMO"/>
    <property type="match status" value="1"/>
</dbReference>
<dbReference type="PRINTS" id="PR01035">
    <property type="entry name" value="TCRTETA"/>
</dbReference>
<feature type="transmembrane region" description="Helical" evidence="5">
    <location>
        <begin position="216"/>
        <end position="238"/>
    </location>
</feature>
<dbReference type="Pfam" id="PF07690">
    <property type="entry name" value="MFS_1"/>
    <property type="match status" value="1"/>
</dbReference>
<name>A0ABV3SX12_9ACTN</name>
<dbReference type="SUPFAM" id="SSF52402">
    <property type="entry name" value="Adenine nucleotide alpha hydrolases-like"/>
    <property type="match status" value="1"/>
</dbReference>
<dbReference type="PANTHER" id="PTHR43683:SF1">
    <property type="entry name" value="MULTIDRUG EFFLUX PROTEIN YFMO"/>
    <property type="match status" value="1"/>
</dbReference>
<dbReference type="InterPro" id="IPR006016">
    <property type="entry name" value="UspA"/>
</dbReference>
<feature type="transmembrane region" description="Helical" evidence="5">
    <location>
        <begin position="175"/>
        <end position="195"/>
    </location>
</feature>
<dbReference type="Proteomes" id="UP001556631">
    <property type="component" value="Unassembled WGS sequence"/>
</dbReference>
<dbReference type="SUPFAM" id="SSF103473">
    <property type="entry name" value="MFS general substrate transporter"/>
    <property type="match status" value="1"/>
</dbReference>
<dbReference type="CDD" id="cd17474">
    <property type="entry name" value="MFS_YfmO_like"/>
    <property type="match status" value="1"/>
</dbReference>
<accession>A0ABV3SX12</accession>
<feature type="domain" description="Major facilitator superfamily (MFS) profile" evidence="6">
    <location>
        <begin position="21"/>
        <end position="395"/>
    </location>
</feature>
<comment type="caution">
    <text evidence="7">The sequence shown here is derived from an EMBL/GenBank/DDBJ whole genome shotgun (WGS) entry which is preliminary data.</text>
</comment>
<evidence type="ECO:0000256" key="3">
    <source>
        <dbReference type="ARBA" id="ARBA00022989"/>
    </source>
</evidence>
<feature type="transmembrane region" description="Helical" evidence="5">
    <location>
        <begin position="86"/>
        <end position="103"/>
    </location>
</feature>
<evidence type="ECO:0000313" key="8">
    <source>
        <dbReference type="Proteomes" id="UP001556631"/>
    </source>
</evidence>
<feature type="transmembrane region" description="Helical" evidence="5">
    <location>
        <begin position="306"/>
        <end position="333"/>
    </location>
</feature>
<keyword evidence="4 5" id="KW-0472">Membrane</keyword>
<protein>
    <submittedName>
        <fullName evidence="7">MFS transporter</fullName>
    </submittedName>
</protein>
<evidence type="ECO:0000256" key="4">
    <source>
        <dbReference type="ARBA" id="ARBA00023136"/>
    </source>
</evidence>
<keyword evidence="2 5" id="KW-0812">Transmembrane</keyword>
<evidence type="ECO:0000256" key="5">
    <source>
        <dbReference type="SAM" id="Phobius"/>
    </source>
</evidence>
<evidence type="ECO:0000256" key="2">
    <source>
        <dbReference type="ARBA" id="ARBA00022692"/>
    </source>
</evidence>
<dbReference type="PROSITE" id="PS50850">
    <property type="entry name" value="MFS"/>
    <property type="match status" value="1"/>
</dbReference>
<dbReference type="InterPro" id="IPR036259">
    <property type="entry name" value="MFS_trans_sf"/>
</dbReference>
<gene>
    <name evidence="7" type="ORF">AB3X52_07610</name>
</gene>
<dbReference type="RefSeq" id="WP_367992900.1">
    <property type="nucleotide sequence ID" value="NZ_JBFPJR010000010.1"/>
</dbReference>
<evidence type="ECO:0000313" key="7">
    <source>
        <dbReference type="EMBL" id="MEX0427479.1"/>
    </source>
</evidence>
<feature type="transmembrane region" description="Helical" evidence="5">
    <location>
        <begin position="59"/>
        <end position="79"/>
    </location>
</feature>
<comment type="subcellular location">
    <subcellularLocation>
        <location evidence="1">Cell membrane</location>
        <topology evidence="1">Multi-pass membrane protein</topology>
    </subcellularLocation>
</comment>
<feature type="transmembrane region" description="Helical" evidence="5">
    <location>
        <begin position="250"/>
        <end position="270"/>
    </location>
</feature>
<reference evidence="7 8" key="1">
    <citation type="submission" date="2024-07" db="EMBL/GenBank/DDBJ databases">
        <authorList>
            <person name="Lee S."/>
            <person name="Kang M."/>
        </authorList>
    </citation>
    <scope>NUCLEOTIDE SEQUENCE [LARGE SCALE GENOMIC DNA]</scope>
    <source>
        <strain evidence="7 8">DS6</strain>
    </source>
</reference>
<proteinExistence type="predicted"/>
<feature type="transmembrane region" description="Helical" evidence="5">
    <location>
        <begin position="282"/>
        <end position="300"/>
    </location>
</feature>
<dbReference type="Gene3D" id="3.40.50.12370">
    <property type="match status" value="1"/>
</dbReference>
<feature type="transmembrane region" description="Helical" evidence="5">
    <location>
        <begin position="21"/>
        <end position="39"/>
    </location>
</feature>
<keyword evidence="3 5" id="KW-1133">Transmembrane helix</keyword>
<dbReference type="Pfam" id="PF00582">
    <property type="entry name" value="Usp"/>
    <property type="match status" value="1"/>
</dbReference>
<keyword evidence="8" id="KW-1185">Reference proteome</keyword>
<feature type="transmembrane region" description="Helical" evidence="5">
    <location>
        <begin position="151"/>
        <end position="169"/>
    </location>
</feature>
<organism evidence="7 8">
    <name type="scientific">Nocardioides eburneus</name>
    <dbReference type="NCBI Taxonomy" id="3231482"/>
    <lineage>
        <taxon>Bacteria</taxon>
        <taxon>Bacillati</taxon>
        <taxon>Actinomycetota</taxon>
        <taxon>Actinomycetes</taxon>
        <taxon>Propionibacteriales</taxon>
        <taxon>Nocardioidaceae</taxon>
        <taxon>Nocardioides</taxon>
    </lineage>
</organism>
<dbReference type="EMBL" id="JBFPJR010000010">
    <property type="protein sequence ID" value="MEX0427479.1"/>
    <property type="molecule type" value="Genomic_DNA"/>
</dbReference>